<dbReference type="EMBL" id="CAJVCH010023252">
    <property type="protein sequence ID" value="CAG7694316.1"/>
    <property type="molecule type" value="Genomic_DNA"/>
</dbReference>
<evidence type="ECO:0000313" key="3">
    <source>
        <dbReference type="Proteomes" id="UP000708208"/>
    </source>
</evidence>
<name>A0A8J2NU32_9HEXA</name>
<dbReference type="Proteomes" id="UP000708208">
    <property type="component" value="Unassembled WGS sequence"/>
</dbReference>
<comment type="caution">
    <text evidence="2">The sequence shown here is derived from an EMBL/GenBank/DDBJ whole genome shotgun (WGS) entry which is preliminary data.</text>
</comment>
<sequence>MAIEVVPSAALLVSTVTTGWLWLKRETYEEPMRHLEPKKTRIITMEISLCE</sequence>
<keyword evidence="3" id="KW-1185">Reference proteome</keyword>
<protein>
    <submittedName>
        <fullName evidence="2">Uncharacterized protein</fullName>
    </submittedName>
</protein>
<evidence type="ECO:0000256" key="1">
    <source>
        <dbReference type="SAM" id="Phobius"/>
    </source>
</evidence>
<reference evidence="2" key="1">
    <citation type="submission" date="2021-06" db="EMBL/GenBank/DDBJ databases">
        <authorList>
            <person name="Hodson N. C."/>
            <person name="Mongue J. A."/>
            <person name="Jaron S. K."/>
        </authorList>
    </citation>
    <scope>NUCLEOTIDE SEQUENCE</scope>
</reference>
<feature type="non-terminal residue" evidence="2">
    <location>
        <position position="51"/>
    </location>
</feature>
<keyword evidence="1" id="KW-1133">Transmembrane helix</keyword>
<feature type="transmembrane region" description="Helical" evidence="1">
    <location>
        <begin position="6"/>
        <end position="23"/>
    </location>
</feature>
<accession>A0A8J2NU32</accession>
<evidence type="ECO:0000313" key="2">
    <source>
        <dbReference type="EMBL" id="CAG7694316.1"/>
    </source>
</evidence>
<organism evidence="2 3">
    <name type="scientific">Allacma fusca</name>
    <dbReference type="NCBI Taxonomy" id="39272"/>
    <lineage>
        <taxon>Eukaryota</taxon>
        <taxon>Metazoa</taxon>
        <taxon>Ecdysozoa</taxon>
        <taxon>Arthropoda</taxon>
        <taxon>Hexapoda</taxon>
        <taxon>Collembola</taxon>
        <taxon>Symphypleona</taxon>
        <taxon>Sminthuridae</taxon>
        <taxon>Allacma</taxon>
    </lineage>
</organism>
<proteinExistence type="predicted"/>
<dbReference type="AlphaFoldDB" id="A0A8J2NU32"/>
<keyword evidence="1" id="KW-0812">Transmembrane</keyword>
<keyword evidence="1" id="KW-0472">Membrane</keyword>
<gene>
    <name evidence="2" type="ORF">AFUS01_LOCUS3825</name>
</gene>